<gene>
    <name evidence="2" type="ORF">C8D76_1263</name>
</gene>
<feature type="transmembrane region" description="Helical" evidence="1">
    <location>
        <begin position="216"/>
        <end position="235"/>
    </location>
</feature>
<dbReference type="Proteomes" id="UP000245909">
    <property type="component" value="Unassembled WGS sequence"/>
</dbReference>
<keyword evidence="1" id="KW-0472">Membrane</keyword>
<reference evidence="2 3" key="1">
    <citation type="submission" date="2018-05" db="EMBL/GenBank/DDBJ databases">
        <title>Genomic Encyclopedia of Type Strains, Phase IV (KMG-IV): sequencing the most valuable type-strain genomes for metagenomic binning, comparative biology and taxonomic classification.</title>
        <authorList>
            <person name="Goeker M."/>
        </authorList>
    </citation>
    <scope>NUCLEOTIDE SEQUENCE [LARGE SCALE GENOMIC DNA]</scope>
    <source>
        <strain evidence="2 3">DSM 22999</strain>
    </source>
</reference>
<evidence type="ECO:0000313" key="2">
    <source>
        <dbReference type="EMBL" id="PVX31666.1"/>
    </source>
</evidence>
<feature type="transmembrane region" description="Helical" evidence="1">
    <location>
        <begin position="39"/>
        <end position="57"/>
    </location>
</feature>
<protein>
    <submittedName>
        <fullName evidence="2">Uncharacterized protein</fullName>
    </submittedName>
</protein>
<evidence type="ECO:0000256" key="1">
    <source>
        <dbReference type="SAM" id="Phobius"/>
    </source>
</evidence>
<feature type="transmembrane region" description="Helical" evidence="1">
    <location>
        <begin position="117"/>
        <end position="136"/>
    </location>
</feature>
<dbReference type="RefSeq" id="WP_116632583.1">
    <property type="nucleotide sequence ID" value="NZ_QENU01000026.1"/>
</dbReference>
<dbReference type="AlphaFoldDB" id="A0A2U0SJY7"/>
<feature type="transmembrane region" description="Helical" evidence="1">
    <location>
        <begin position="169"/>
        <end position="195"/>
    </location>
</feature>
<organism evidence="2 3">
    <name type="scientific">Alitibacter langaaensis DSM 22999</name>
    <dbReference type="NCBI Taxonomy" id="1122935"/>
    <lineage>
        <taxon>Bacteria</taxon>
        <taxon>Pseudomonadati</taxon>
        <taxon>Pseudomonadota</taxon>
        <taxon>Gammaproteobacteria</taxon>
        <taxon>Pasteurellales</taxon>
        <taxon>Pasteurellaceae</taxon>
        <taxon>Alitibacter</taxon>
    </lineage>
</organism>
<feature type="transmembrane region" description="Helical" evidence="1">
    <location>
        <begin position="241"/>
        <end position="261"/>
    </location>
</feature>
<proteinExistence type="predicted"/>
<evidence type="ECO:0000313" key="3">
    <source>
        <dbReference type="Proteomes" id="UP000245909"/>
    </source>
</evidence>
<sequence length="263" mass="28679">MAHEETSPISTALFSAIPLILLLAFEFICALLGATVEVAQYAIALFTAEILLLIVFMKGQICNGQRGRLINANQYMAIYWLLSAIVVCTQIATVGILPLLLSIIGLMIVAMIYLRSWLAAALALAICGVVISLYFVGNSPLRLSPIAQMLVGVILANIALSVSRNRLQGFIALLPFLMALLVVVNVIYTLAMLCFAPNIIQPIEAIKDLPAEFPAILYFVLHLVIMAILAVHILRKIKLDYFNLILLLILASSLPVWATFISS</sequence>
<comment type="caution">
    <text evidence="2">The sequence shown here is derived from an EMBL/GenBank/DDBJ whole genome shotgun (WGS) entry which is preliminary data.</text>
</comment>
<feature type="transmembrane region" description="Helical" evidence="1">
    <location>
        <begin position="143"/>
        <end position="163"/>
    </location>
</feature>
<dbReference type="OrthoDB" id="5915482at2"/>
<keyword evidence="1" id="KW-1133">Transmembrane helix</keyword>
<keyword evidence="3" id="KW-1185">Reference proteome</keyword>
<dbReference type="EMBL" id="QENU01000026">
    <property type="protein sequence ID" value="PVX31666.1"/>
    <property type="molecule type" value="Genomic_DNA"/>
</dbReference>
<accession>A0A2U0SJY7</accession>
<keyword evidence="1" id="KW-0812">Transmembrane</keyword>
<name>A0A2U0SJY7_9PAST</name>
<feature type="transmembrane region" description="Helical" evidence="1">
    <location>
        <begin position="78"/>
        <end position="111"/>
    </location>
</feature>
<feature type="transmembrane region" description="Helical" evidence="1">
    <location>
        <begin position="12"/>
        <end position="33"/>
    </location>
</feature>